<comment type="caution">
    <text evidence="2">The sequence shown here is derived from an EMBL/GenBank/DDBJ whole genome shotgun (WGS) entry which is preliminary data.</text>
</comment>
<evidence type="ECO:0000313" key="2">
    <source>
        <dbReference type="EMBL" id="GIJ51073.1"/>
    </source>
</evidence>
<keyword evidence="3" id="KW-1185">Reference proteome</keyword>
<dbReference type="Proteomes" id="UP000619260">
    <property type="component" value="Unassembled WGS sequence"/>
</dbReference>
<gene>
    <name evidence="2" type="ORF">Val02_79590</name>
</gene>
<dbReference type="EMBL" id="BOPF01000043">
    <property type="protein sequence ID" value="GIJ51073.1"/>
    <property type="molecule type" value="Genomic_DNA"/>
</dbReference>
<feature type="region of interest" description="Disordered" evidence="1">
    <location>
        <begin position="63"/>
        <end position="88"/>
    </location>
</feature>
<evidence type="ECO:0000313" key="3">
    <source>
        <dbReference type="Proteomes" id="UP000619260"/>
    </source>
</evidence>
<organism evidence="2 3">
    <name type="scientific">Virgisporangium aliadipatigenens</name>
    <dbReference type="NCBI Taxonomy" id="741659"/>
    <lineage>
        <taxon>Bacteria</taxon>
        <taxon>Bacillati</taxon>
        <taxon>Actinomycetota</taxon>
        <taxon>Actinomycetes</taxon>
        <taxon>Micromonosporales</taxon>
        <taxon>Micromonosporaceae</taxon>
        <taxon>Virgisporangium</taxon>
    </lineage>
</organism>
<protein>
    <submittedName>
        <fullName evidence="2">Uncharacterized protein</fullName>
    </submittedName>
</protein>
<dbReference type="RefSeq" id="WP_203904475.1">
    <property type="nucleotide sequence ID" value="NZ_BOPF01000043.1"/>
</dbReference>
<name>A0A8J4DVD8_9ACTN</name>
<evidence type="ECO:0000256" key="1">
    <source>
        <dbReference type="SAM" id="MobiDB-lite"/>
    </source>
</evidence>
<reference evidence="2" key="1">
    <citation type="submission" date="2021-01" db="EMBL/GenBank/DDBJ databases">
        <title>Whole genome shotgun sequence of Virgisporangium aliadipatigenens NBRC 105644.</title>
        <authorList>
            <person name="Komaki H."/>
            <person name="Tamura T."/>
        </authorList>
    </citation>
    <scope>NUCLEOTIDE SEQUENCE</scope>
    <source>
        <strain evidence="2">NBRC 105644</strain>
    </source>
</reference>
<sequence length="88" mass="8641">MAYVNPDSALVQAADDLLVKHVAAQPGGPCVSCGQVSPCASARNAAEVRRAAGLTAVPGAPVSAPPTNAGAFAPSGATSSRRLTLEKA</sequence>
<accession>A0A8J4DVD8</accession>
<dbReference type="AlphaFoldDB" id="A0A8J4DVD8"/>
<proteinExistence type="predicted"/>